<dbReference type="GO" id="GO:0070013">
    <property type="term" value="C:intracellular organelle lumen"/>
    <property type="evidence" value="ECO:0007669"/>
    <property type="project" value="UniProtKB-ARBA"/>
</dbReference>
<keyword evidence="6" id="KW-0963">Cytoplasm</keyword>
<dbReference type="PIRSF" id="PIRSF000412">
    <property type="entry name" value="SHMT"/>
    <property type="match status" value="1"/>
</dbReference>
<dbReference type="InterPro" id="IPR015421">
    <property type="entry name" value="PyrdxlP-dep_Trfase_major"/>
</dbReference>
<comment type="function">
    <text evidence="13">Interconversion of serine and glycine.</text>
</comment>
<evidence type="ECO:0000256" key="7">
    <source>
        <dbReference type="ARBA" id="ARBA00022563"/>
    </source>
</evidence>
<feature type="modified residue" description="N6-(pyridoxal phosphate)lysine" evidence="12">
    <location>
        <position position="305"/>
    </location>
</feature>
<comment type="catalytic activity">
    <reaction evidence="1 13">
        <text>(6R)-5,10-methylene-5,6,7,8-tetrahydrofolate + glycine + H2O = (6S)-5,6,7,8-tetrahydrofolate + L-serine</text>
        <dbReference type="Rhea" id="RHEA:15481"/>
        <dbReference type="ChEBI" id="CHEBI:15377"/>
        <dbReference type="ChEBI" id="CHEBI:15636"/>
        <dbReference type="ChEBI" id="CHEBI:33384"/>
        <dbReference type="ChEBI" id="CHEBI:57305"/>
        <dbReference type="ChEBI" id="CHEBI:57453"/>
        <dbReference type="EC" id="2.1.2.1"/>
    </reaction>
</comment>
<name>A0AAW1NV32_9CHLO</name>
<dbReference type="FunFam" id="3.40.640.10:FF:000097">
    <property type="entry name" value="Serine hydroxymethyltransferase"/>
    <property type="match status" value="1"/>
</dbReference>
<evidence type="ECO:0000259" key="14">
    <source>
        <dbReference type="Pfam" id="PF00464"/>
    </source>
</evidence>
<dbReference type="AlphaFoldDB" id="A0AAW1NV32"/>
<feature type="domain" description="Serine hydroxymethyltransferase-like" evidence="14">
    <location>
        <begin position="74"/>
        <end position="472"/>
    </location>
</feature>
<evidence type="ECO:0000313" key="15">
    <source>
        <dbReference type="EMBL" id="KAK9793736.1"/>
    </source>
</evidence>
<dbReference type="EC" id="2.1.2.1" evidence="13"/>
<dbReference type="CDD" id="cd00378">
    <property type="entry name" value="SHMT"/>
    <property type="match status" value="1"/>
</dbReference>
<evidence type="ECO:0000256" key="5">
    <source>
        <dbReference type="ARBA" id="ARBA00006376"/>
    </source>
</evidence>
<keyword evidence="9 12" id="KW-0663">Pyridoxal phosphate</keyword>
<dbReference type="InterPro" id="IPR019798">
    <property type="entry name" value="Ser_HO-MeTrfase_PLP_BS"/>
</dbReference>
<evidence type="ECO:0000313" key="16">
    <source>
        <dbReference type="Proteomes" id="UP001465755"/>
    </source>
</evidence>
<comment type="subcellular location">
    <subcellularLocation>
        <location evidence="3">Cytoplasm</location>
    </subcellularLocation>
</comment>
<evidence type="ECO:0000256" key="3">
    <source>
        <dbReference type="ARBA" id="ARBA00004496"/>
    </source>
</evidence>
<dbReference type="InterPro" id="IPR015424">
    <property type="entry name" value="PyrdxlP-dep_Trfase"/>
</dbReference>
<comment type="similarity">
    <text evidence="5 13">Belongs to the SHMT family.</text>
</comment>
<dbReference type="GO" id="GO:0004372">
    <property type="term" value="F:glycine hydroxymethyltransferase activity"/>
    <property type="evidence" value="ECO:0007669"/>
    <property type="project" value="UniProtKB-EC"/>
</dbReference>
<evidence type="ECO:0000256" key="2">
    <source>
        <dbReference type="ARBA" id="ARBA00001933"/>
    </source>
</evidence>
<dbReference type="GO" id="GO:0005634">
    <property type="term" value="C:nucleus"/>
    <property type="evidence" value="ECO:0007669"/>
    <property type="project" value="UniProtKB-ARBA"/>
</dbReference>
<keyword evidence="7 13" id="KW-0554">One-carbon metabolism</keyword>
<comment type="function">
    <text evidence="11">Catalyzes the interconversion of serine and glycine.</text>
</comment>
<dbReference type="GO" id="GO:0010468">
    <property type="term" value="P:regulation of gene expression"/>
    <property type="evidence" value="ECO:0007669"/>
    <property type="project" value="UniProtKB-ARBA"/>
</dbReference>
<dbReference type="Pfam" id="PF00464">
    <property type="entry name" value="SHMT"/>
    <property type="match status" value="1"/>
</dbReference>
<dbReference type="GO" id="GO:0030170">
    <property type="term" value="F:pyridoxal phosphate binding"/>
    <property type="evidence" value="ECO:0007669"/>
    <property type="project" value="InterPro"/>
</dbReference>
<dbReference type="InterPro" id="IPR001085">
    <property type="entry name" value="Ser_HO-MeTrfase"/>
</dbReference>
<dbReference type="GO" id="GO:0005739">
    <property type="term" value="C:mitochondrion"/>
    <property type="evidence" value="ECO:0007669"/>
    <property type="project" value="TreeGrafter"/>
</dbReference>
<dbReference type="PANTHER" id="PTHR11680">
    <property type="entry name" value="SERINE HYDROXYMETHYLTRANSFERASE"/>
    <property type="match status" value="1"/>
</dbReference>
<comment type="caution">
    <text evidence="15">The sequence shown here is derived from an EMBL/GenBank/DDBJ whole genome shotgun (WGS) entry which is preliminary data.</text>
</comment>
<proteinExistence type="inferred from homology"/>
<gene>
    <name evidence="15" type="ORF">WJX73_005989</name>
</gene>
<evidence type="ECO:0000256" key="10">
    <source>
        <dbReference type="ARBA" id="ARBA00022990"/>
    </source>
</evidence>
<dbReference type="Proteomes" id="UP001465755">
    <property type="component" value="Unassembled WGS sequence"/>
</dbReference>
<evidence type="ECO:0000256" key="11">
    <source>
        <dbReference type="ARBA" id="ARBA00059150"/>
    </source>
</evidence>
<keyword evidence="16" id="KW-1185">Reference proteome</keyword>
<evidence type="ECO:0000256" key="12">
    <source>
        <dbReference type="PIRSR" id="PIRSR000412-50"/>
    </source>
</evidence>
<reference evidence="15 16" key="1">
    <citation type="journal article" date="2024" name="Nat. Commun.">
        <title>Phylogenomics reveals the evolutionary origins of lichenization in chlorophyte algae.</title>
        <authorList>
            <person name="Puginier C."/>
            <person name="Libourel C."/>
            <person name="Otte J."/>
            <person name="Skaloud P."/>
            <person name="Haon M."/>
            <person name="Grisel S."/>
            <person name="Petersen M."/>
            <person name="Berrin J.G."/>
            <person name="Delaux P.M."/>
            <person name="Dal Grande F."/>
            <person name="Keller J."/>
        </authorList>
    </citation>
    <scope>NUCLEOTIDE SEQUENCE [LARGE SCALE GENOMIC DNA]</scope>
    <source>
        <strain evidence="15 16">SAG 2036</strain>
    </source>
</reference>
<comment type="pathway">
    <text evidence="4 13">One-carbon metabolism; tetrahydrofolate interconversion.</text>
</comment>
<keyword evidence="8 13" id="KW-0808">Transferase</keyword>
<sequence length="535" mass="59302">MARSSLLRQGLRAGASLRQSLGVRSFASVTPAVEQSALPAEAPAPEDNHAAYKWLQADPEKKNVSWPQQLNASLEEVDPELYDIIEKEKNRQWKGLELIPSENFVSTSVMEAVGSVMTNKYSEGYPGQRYYGGNEFIDQAESLCQKRALEAFRLDPEKWGVNVQALSGSPANMSVYTAVLKPHERILALDLPHGGHLSHGYQTDTKKISGVSIYFETFPYRLNEETGFIDYDMMAKTAQIIRPKVLIAGASAYTRHYDYPRMREIADASNAWLLSDMAHISGLVAGGVVPSPFDYSDIVTTTTHKSLRGPRGAMIFFRKGVRGQDKKGKDILYDLEDRINFAVFPGMQGGPHNHTISGLACALKQAHTPEFKEYQEQVLKNSFAMAERFTEKGHRLVSGGTDNHIVLVDLRPKGVDGSRVERVMELAHIAANKNTVPGDKSALVPGGLRMGSPALTSRGFTEKDFRQVADFVDRAVAITVDLKKTEGFGPKLKDFRAGLDKQIPQPIAELKRDVESFASQFPTIGFDKGFMRYKN</sequence>
<accession>A0AAW1NV32</accession>
<evidence type="ECO:0000256" key="9">
    <source>
        <dbReference type="ARBA" id="ARBA00022898"/>
    </source>
</evidence>
<dbReference type="PROSITE" id="PS00096">
    <property type="entry name" value="SHMT"/>
    <property type="match status" value="1"/>
</dbReference>
<dbReference type="GO" id="GO:0019264">
    <property type="term" value="P:glycine biosynthetic process from serine"/>
    <property type="evidence" value="ECO:0007669"/>
    <property type="project" value="InterPro"/>
</dbReference>
<dbReference type="GO" id="GO:0035999">
    <property type="term" value="P:tetrahydrofolate interconversion"/>
    <property type="evidence" value="ECO:0007669"/>
    <property type="project" value="InterPro"/>
</dbReference>
<evidence type="ECO:0000256" key="4">
    <source>
        <dbReference type="ARBA" id="ARBA00004777"/>
    </source>
</evidence>
<keyword evidence="10" id="KW-0007">Acetylation</keyword>
<dbReference type="InterPro" id="IPR039429">
    <property type="entry name" value="SHMT-like_dom"/>
</dbReference>
<evidence type="ECO:0000256" key="8">
    <source>
        <dbReference type="ARBA" id="ARBA00022679"/>
    </source>
</evidence>
<dbReference type="InterPro" id="IPR015422">
    <property type="entry name" value="PyrdxlP-dep_Trfase_small"/>
</dbReference>
<dbReference type="HAMAP" id="MF_00051">
    <property type="entry name" value="SHMT"/>
    <property type="match status" value="1"/>
</dbReference>
<protein>
    <recommendedName>
        <fullName evidence="13">Serine hydroxymethyltransferase</fullName>
        <ecNumber evidence="13">2.1.2.1</ecNumber>
    </recommendedName>
</protein>
<evidence type="ECO:0000256" key="6">
    <source>
        <dbReference type="ARBA" id="ARBA00022490"/>
    </source>
</evidence>
<dbReference type="NCBIfam" id="NF000586">
    <property type="entry name" value="PRK00011.1"/>
    <property type="match status" value="1"/>
</dbReference>
<dbReference type="PANTHER" id="PTHR11680:SF28">
    <property type="entry name" value="SERINE HYDROXYMETHYLTRANSFERASE, MITOCHONDRIAL"/>
    <property type="match status" value="1"/>
</dbReference>
<comment type="cofactor">
    <cofactor evidence="2 12 13">
        <name>pyridoxal 5'-phosphate</name>
        <dbReference type="ChEBI" id="CHEBI:597326"/>
    </cofactor>
</comment>
<dbReference type="FunFam" id="3.90.1150.10:FF:000048">
    <property type="entry name" value="Serine hydroxymethyltransferase, mitochondrial"/>
    <property type="match status" value="1"/>
</dbReference>
<organism evidence="15 16">
    <name type="scientific">Symbiochloris irregularis</name>
    <dbReference type="NCBI Taxonomy" id="706552"/>
    <lineage>
        <taxon>Eukaryota</taxon>
        <taxon>Viridiplantae</taxon>
        <taxon>Chlorophyta</taxon>
        <taxon>core chlorophytes</taxon>
        <taxon>Trebouxiophyceae</taxon>
        <taxon>Trebouxiales</taxon>
        <taxon>Trebouxiaceae</taxon>
        <taxon>Symbiochloris</taxon>
    </lineage>
</organism>
<dbReference type="InterPro" id="IPR049943">
    <property type="entry name" value="Ser_HO-MeTrfase-like"/>
</dbReference>
<dbReference type="SUPFAM" id="SSF53383">
    <property type="entry name" value="PLP-dependent transferases"/>
    <property type="match status" value="1"/>
</dbReference>
<evidence type="ECO:0000256" key="13">
    <source>
        <dbReference type="RuleBase" id="RU000585"/>
    </source>
</evidence>
<dbReference type="EMBL" id="JALJOQ010000147">
    <property type="protein sequence ID" value="KAK9793736.1"/>
    <property type="molecule type" value="Genomic_DNA"/>
</dbReference>
<evidence type="ECO:0000256" key="1">
    <source>
        <dbReference type="ARBA" id="ARBA00001528"/>
    </source>
</evidence>
<dbReference type="Gene3D" id="3.40.640.10">
    <property type="entry name" value="Type I PLP-dependent aspartate aminotransferase-like (Major domain)"/>
    <property type="match status" value="1"/>
</dbReference>
<dbReference type="Gene3D" id="3.90.1150.10">
    <property type="entry name" value="Aspartate Aminotransferase, domain 1"/>
    <property type="match status" value="1"/>
</dbReference>
<dbReference type="GO" id="GO:0080090">
    <property type="term" value="P:regulation of primary metabolic process"/>
    <property type="evidence" value="ECO:0007669"/>
    <property type="project" value="UniProtKB-ARBA"/>
</dbReference>